<dbReference type="PANTHER" id="PTHR42732">
    <property type="entry name" value="BETA-GALACTOSIDASE"/>
    <property type="match status" value="1"/>
</dbReference>
<accession>A0A0P9CZ23</accession>
<comment type="similarity">
    <text evidence="1">Belongs to the glycosyl hydrolase 2 family.</text>
</comment>
<dbReference type="InterPro" id="IPR006104">
    <property type="entry name" value="Glyco_hydro_2_N"/>
</dbReference>
<dbReference type="GO" id="GO:0004553">
    <property type="term" value="F:hydrolase activity, hydrolyzing O-glycosyl compounds"/>
    <property type="evidence" value="ECO:0007669"/>
    <property type="project" value="InterPro"/>
</dbReference>
<dbReference type="SUPFAM" id="SSF49785">
    <property type="entry name" value="Galactose-binding domain-like"/>
    <property type="match status" value="1"/>
</dbReference>
<dbReference type="Gene3D" id="2.60.40.10">
    <property type="entry name" value="Immunoglobulins"/>
    <property type="match status" value="1"/>
</dbReference>
<dbReference type="InterPro" id="IPR017853">
    <property type="entry name" value="GH"/>
</dbReference>
<organism evidence="6 7">
    <name type="scientific">Kouleothrix aurantiaca</name>
    <dbReference type="NCBI Taxonomy" id="186479"/>
    <lineage>
        <taxon>Bacteria</taxon>
        <taxon>Bacillati</taxon>
        <taxon>Chloroflexota</taxon>
        <taxon>Chloroflexia</taxon>
        <taxon>Chloroflexales</taxon>
        <taxon>Roseiflexineae</taxon>
        <taxon>Roseiflexaceae</taxon>
        <taxon>Kouleothrix</taxon>
    </lineage>
</organism>
<dbReference type="InterPro" id="IPR036156">
    <property type="entry name" value="Beta-gal/glucu_dom_sf"/>
</dbReference>
<evidence type="ECO:0000256" key="1">
    <source>
        <dbReference type="ARBA" id="ARBA00007401"/>
    </source>
</evidence>
<dbReference type="Pfam" id="PF00703">
    <property type="entry name" value="Glyco_hydro_2"/>
    <property type="match status" value="1"/>
</dbReference>
<dbReference type="SUPFAM" id="SSF49303">
    <property type="entry name" value="beta-Galactosidase/glucuronidase domain"/>
    <property type="match status" value="1"/>
</dbReference>
<dbReference type="InterPro" id="IPR008979">
    <property type="entry name" value="Galactose-bd-like_sf"/>
</dbReference>
<dbReference type="Proteomes" id="UP000050509">
    <property type="component" value="Unassembled WGS sequence"/>
</dbReference>
<dbReference type="GO" id="GO:0005975">
    <property type="term" value="P:carbohydrate metabolic process"/>
    <property type="evidence" value="ECO:0007669"/>
    <property type="project" value="InterPro"/>
</dbReference>
<proteinExistence type="inferred from homology"/>
<reference evidence="6 7" key="1">
    <citation type="submission" date="2015-09" db="EMBL/GenBank/DDBJ databases">
        <title>Draft genome sequence of Kouleothrix aurantiaca JCM 19913.</title>
        <authorList>
            <person name="Hemp J."/>
        </authorList>
    </citation>
    <scope>NUCLEOTIDE SEQUENCE [LARGE SCALE GENOMIC DNA]</scope>
    <source>
        <strain evidence="6 7">COM-B</strain>
    </source>
</reference>
<keyword evidence="2" id="KW-0378">Hydrolase</keyword>
<dbReference type="InterPro" id="IPR013783">
    <property type="entry name" value="Ig-like_fold"/>
</dbReference>
<evidence type="ECO:0000313" key="6">
    <source>
        <dbReference type="EMBL" id="KPV48347.1"/>
    </source>
</evidence>
<evidence type="ECO:0000256" key="3">
    <source>
        <dbReference type="ARBA" id="ARBA00023295"/>
    </source>
</evidence>
<dbReference type="InterPro" id="IPR051913">
    <property type="entry name" value="GH2_Domain-Containing"/>
</dbReference>
<dbReference type="EMBL" id="LJCR01002724">
    <property type="protein sequence ID" value="KPV48347.1"/>
    <property type="molecule type" value="Genomic_DNA"/>
</dbReference>
<keyword evidence="7" id="KW-1185">Reference proteome</keyword>
<comment type="caution">
    <text evidence="6">The sequence shown here is derived from an EMBL/GenBank/DDBJ whole genome shotgun (WGS) entry which is preliminary data.</text>
</comment>
<evidence type="ECO:0000259" key="5">
    <source>
        <dbReference type="Pfam" id="PF02837"/>
    </source>
</evidence>
<feature type="non-terminal residue" evidence="6">
    <location>
        <position position="1"/>
    </location>
</feature>
<dbReference type="Gene3D" id="2.60.120.260">
    <property type="entry name" value="Galactose-binding domain-like"/>
    <property type="match status" value="1"/>
</dbReference>
<dbReference type="Gene3D" id="3.20.20.80">
    <property type="entry name" value="Glycosidases"/>
    <property type="match status" value="1"/>
</dbReference>
<name>A0A0P9CZ23_9CHLR</name>
<protein>
    <recommendedName>
        <fullName evidence="8">Glycoside hydrolase family 2</fullName>
    </recommendedName>
</protein>
<evidence type="ECO:0000256" key="2">
    <source>
        <dbReference type="ARBA" id="ARBA00022801"/>
    </source>
</evidence>
<feature type="domain" description="Glycoside hydrolase family 2 immunoglobulin-like beta-sandwich" evidence="4">
    <location>
        <begin position="88"/>
        <end position="175"/>
    </location>
</feature>
<evidence type="ECO:0000313" key="7">
    <source>
        <dbReference type="Proteomes" id="UP000050509"/>
    </source>
</evidence>
<dbReference type="Pfam" id="PF02837">
    <property type="entry name" value="Glyco_hydro_2_N"/>
    <property type="match status" value="1"/>
</dbReference>
<dbReference type="PANTHER" id="PTHR42732:SF2">
    <property type="entry name" value="BETA-MANNOSIDASE"/>
    <property type="match status" value="1"/>
</dbReference>
<dbReference type="InterPro" id="IPR006102">
    <property type="entry name" value="Ig-like_GH2"/>
</dbReference>
<feature type="domain" description="Glycosyl hydrolases family 2 sugar binding" evidence="5">
    <location>
        <begin position="1"/>
        <end position="52"/>
    </location>
</feature>
<evidence type="ECO:0000259" key="4">
    <source>
        <dbReference type="Pfam" id="PF00703"/>
    </source>
</evidence>
<evidence type="ECO:0008006" key="8">
    <source>
        <dbReference type="Google" id="ProtNLM"/>
    </source>
</evidence>
<keyword evidence="3" id="KW-0326">Glycosidase</keyword>
<gene>
    <name evidence="6" type="ORF">SE17_38550</name>
</gene>
<sequence length="292" mass="32345">FEAVDWEATVYLNGKQLGAHKGGYDGFSFDITAQLQDGANELIVGVYDPTDDGGQPVGKQRLEPEGIFYTASSGIWQTVWLEPTPAAHIARLDITPDLPGQALRLVVQGAGADGQSVEAVALDGDTEVGRASGKVGEEIRIPVPNPKTWSPDSPFLYNMRVTLGDDSVTSYFGMRSIEVAKVGQYLRLLLNGSFLFQLGTLDQGFWPDGLHTAPTDEALRSDIQQHKDLGFNLIRKHIKVEPQRWYYWADKLGLLVWQDMPAMKTEAAPTDAARQQFELELREMIDEHRSVT</sequence>
<dbReference type="SUPFAM" id="SSF51445">
    <property type="entry name" value="(Trans)glycosidases"/>
    <property type="match status" value="1"/>
</dbReference>
<dbReference type="AlphaFoldDB" id="A0A0P9CZ23"/>
<feature type="non-terminal residue" evidence="6">
    <location>
        <position position="292"/>
    </location>
</feature>